<organism evidence="3 4">
    <name type="scientific">Colletotrichum godetiae</name>
    <dbReference type="NCBI Taxonomy" id="1209918"/>
    <lineage>
        <taxon>Eukaryota</taxon>
        <taxon>Fungi</taxon>
        <taxon>Dikarya</taxon>
        <taxon>Ascomycota</taxon>
        <taxon>Pezizomycotina</taxon>
        <taxon>Sordariomycetes</taxon>
        <taxon>Hypocreomycetidae</taxon>
        <taxon>Glomerellales</taxon>
        <taxon>Glomerellaceae</taxon>
        <taxon>Colletotrichum</taxon>
        <taxon>Colletotrichum acutatum species complex</taxon>
    </lineage>
</organism>
<accession>A0AAJ0ABA5</accession>
<dbReference type="AlphaFoldDB" id="A0AAJ0ABA5"/>
<dbReference type="EMBL" id="JAHMHR010000054">
    <property type="protein sequence ID" value="KAK1659967.1"/>
    <property type="molecule type" value="Genomic_DNA"/>
</dbReference>
<feature type="domain" description="SWIM-type" evidence="2">
    <location>
        <begin position="141"/>
        <end position="176"/>
    </location>
</feature>
<evidence type="ECO:0000256" key="1">
    <source>
        <dbReference type="PROSITE-ProRule" id="PRU00325"/>
    </source>
</evidence>
<keyword evidence="1" id="KW-0863">Zinc-finger</keyword>
<protein>
    <recommendedName>
        <fullName evidence="2">SWIM-type domain-containing protein</fullName>
    </recommendedName>
</protein>
<gene>
    <name evidence="3" type="ORF">BDP55DRAFT_326398</name>
</gene>
<dbReference type="PROSITE" id="PS50966">
    <property type="entry name" value="ZF_SWIM"/>
    <property type="match status" value="1"/>
</dbReference>
<reference evidence="3" key="1">
    <citation type="submission" date="2021-06" db="EMBL/GenBank/DDBJ databases">
        <title>Comparative genomics, transcriptomics and evolutionary studies reveal genomic signatures of adaptation to plant cell wall in hemibiotrophic fungi.</title>
        <authorList>
            <consortium name="DOE Joint Genome Institute"/>
            <person name="Baroncelli R."/>
            <person name="Diaz J.F."/>
            <person name="Benocci T."/>
            <person name="Peng M."/>
            <person name="Battaglia E."/>
            <person name="Haridas S."/>
            <person name="Andreopoulos W."/>
            <person name="Labutti K."/>
            <person name="Pangilinan J."/>
            <person name="Floch G.L."/>
            <person name="Makela M.R."/>
            <person name="Henrissat B."/>
            <person name="Grigoriev I.V."/>
            <person name="Crouch J.A."/>
            <person name="De Vries R.P."/>
            <person name="Sukno S.A."/>
            <person name="Thon M.R."/>
        </authorList>
    </citation>
    <scope>NUCLEOTIDE SEQUENCE</scope>
    <source>
        <strain evidence="3">CBS 193.32</strain>
    </source>
</reference>
<evidence type="ECO:0000259" key="2">
    <source>
        <dbReference type="PROSITE" id="PS50966"/>
    </source>
</evidence>
<name>A0AAJ0ABA5_9PEZI</name>
<dbReference type="GeneID" id="85451339"/>
<dbReference type="InterPro" id="IPR007527">
    <property type="entry name" value="Znf_SWIM"/>
</dbReference>
<comment type="caution">
    <text evidence="3">The sequence shown here is derived from an EMBL/GenBank/DDBJ whole genome shotgun (WGS) entry which is preliminary data.</text>
</comment>
<keyword evidence="4" id="KW-1185">Reference proteome</keyword>
<proteinExistence type="predicted"/>
<keyword evidence="1" id="KW-0479">Metal-binding</keyword>
<sequence>MAPDAQSPSAHSRMNVQHRLILDSSNGPARCTITSFLFWRPRCCSTPSRDKTYHPGAIQRRKSDQYHWPGLLTKPKQRRSSNQLHACFILAVARQSVVVMNLPILTSNTYLRGGHPQHISVAQQDQASRAGRIIGHPTSPYGVSCATLQCSCDYCTDLEQRRHPCPHVGVFEIRAQRPSPFRPTTTSWKGGVVGIIPGAVNQLTFTELTADRTVLFSRPKCRPSIQACPASARPKLESLRRRSMLVVVE</sequence>
<keyword evidence="1" id="KW-0862">Zinc</keyword>
<dbReference type="Proteomes" id="UP001224890">
    <property type="component" value="Unassembled WGS sequence"/>
</dbReference>
<dbReference type="RefSeq" id="XP_060424731.1">
    <property type="nucleotide sequence ID" value="XM_060566813.1"/>
</dbReference>
<evidence type="ECO:0000313" key="4">
    <source>
        <dbReference type="Proteomes" id="UP001224890"/>
    </source>
</evidence>
<dbReference type="GO" id="GO:0008270">
    <property type="term" value="F:zinc ion binding"/>
    <property type="evidence" value="ECO:0007669"/>
    <property type="project" value="UniProtKB-KW"/>
</dbReference>
<evidence type="ECO:0000313" key="3">
    <source>
        <dbReference type="EMBL" id="KAK1659967.1"/>
    </source>
</evidence>